<protein>
    <submittedName>
        <fullName evidence="2">Transposase, IS605 OrfB family</fullName>
    </submittedName>
</protein>
<evidence type="ECO:0000256" key="1">
    <source>
        <dbReference type="SAM" id="MobiDB-lite"/>
    </source>
</evidence>
<accession>A0ABQ0YFG4</accession>
<name>A0ABQ0YFG4_9NOCA</name>
<dbReference type="RefSeq" id="WP_051446078.1">
    <property type="nucleotide sequence ID" value="NZ_BAAAYP010000043.1"/>
</dbReference>
<feature type="compositionally biased region" description="Basic residues" evidence="1">
    <location>
        <begin position="485"/>
        <end position="498"/>
    </location>
</feature>
<dbReference type="Proteomes" id="UP000325466">
    <property type="component" value="Unassembled WGS sequence"/>
</dbReference>
<keyword evidence="3" id="KW-1185">Reference proteome</keyword>
<gene>
    <name evidence="2" type="ORF">RAJCM14343_0524</name>
</gene>
<feature type="region of interest" description="Disordered" evidence="1">
    <location>
        <begin position="485"/>
        <end position="531"/>
    </location>
</feature>
<comment type="caution">
    <text evidence="2">The sequence shown here is derived from an EMBL/GenBank/DDBJ whole genome shotgun (WGS) entry which is preliminary data.</text>
</comment>
<reference evidence="2 3" key="1">
    <citation type="journal article" date="2018" name="Biodegradation">
        <title>1,4-Dioxane degradation characteristics of Rhodococcus aetherivorans JCM 14343.</title>
        <authorList>
            <person name="Inoue D."/>
            <person name="Tsunoda T."/>
            <person name="Yamamoto N."/>
            <person name="Ike M."/>
            <person name="Sei K."/>
        </authorList>
    </citation>
    <scope>NUCLEOTIDE SEQUENCE [LARGE SCALE GENOMIC DNA]</scope>
    <source>
        <strain evidence="2 3">JCM 14343</strain>
    </source>
</reference>
<evidence type="ECO:0000313" key="3">
    <source>
        <dbReference type="Proteomes" id="UP000325466"/>
    </source>
</evidence>
<evidence type="ECO:0000313" key="2">
    <source>
        <dbReference type="EMBL" id="GES35277.1"/>
    </source>
</evidence>
<sequence>MSTDARTASGLRKIEAAFVVPPPTGVRIRTRLHPSTAEEAALERIAVFLGGLYRQALASRIRLGRVDAKDQSTWRTDEKRRLTALSSSRWAGALTRTALDSYHQGIRNLAAEAQSLRAAIETIGARMHAPVAGRAPEPDVRPKAKRVRGYATEAERFAKSRRAAVLAHRRAVVTARLEEGHPRIVAGGGRLWRTRQHLDRAGMSVPEWEQRWTGERMFLTADGESGKRCGNETIRVTPEGVLTVKVPAAVVAEVGIGRLTITAPVSLSTHRGDEWADRIVQNRAVRYDLHRDGRGRWYLDASWGYPDAPTVPLAALQARRTLGVDLNDGHVDAAVIDPHGNLVGAPRRLDYRIDGTGTHRDAQVRHVVTRLLHAATDAGCASISIENLGFADARATGRETMGRGKGGKRFRRTVSGLPTAKFRQRLVAMAATAGIAVIAVDPAYTSRWGRQHWLPALQASDPTMDGHRAAAVVIGRRSLGFRARRKPVGPCTRRRTRAGRPTGTAGYEKQASRWRVTGGPRAWDAAGPPDP</sequence>
<organism evidence="2 3">
    <name type="scientific">Rhodococcus aetherivorans</name>
    <dbReference type="NCBI Taxonomy" id="191292"/>
    <lineage>
        <taxon>Bacteria</taxon>
        <taxon>Bacillati</taxon>
        <taxon>Actinomycetota</taxon>
        <taxon>Actinomycetes</taxon>
        <taxon>Mycobacteriales</taxon>
        <taxon>Nocardiaceae</taxon>
        <taxon>Rhodococcus</taxon>
    </lineage>
</organism>
<dbReference type="EMBL" id="BLAH01000017">
    <property type="protein sequence ID" value="GES35277.1"/>
    <property type="molecule type" value="Genomic_DNA"/>
</dbReference>
<proteinExistence type="predicted"/>